<evidence type="ECO:0000256" key="4">
    <source>
        <dbReference type="ARBA" id="ARBA00023125"/>
    </source>
</evidence>
<dbReference type="PANTHER" id="PTHR43133">
    <property type="entry name" value="RNA POLYMERASE ECF-TYPE SIGMA FACTO"/>
    <property type="match status" value="1"/>
</dbReference>
<sequence length="211" mass="24117">MEAIDSACHLPKTNQRNSRKVSANALTPDELKTLLLDVASEKSSEAFTTLFNYFAPKIRSYGLRHLRAEGHAMELVQETMILVWRKAHLFDHNKGAASTWIFTVMRNVSFDMLRKVKSNREDTLSNDIWPLLDGDEGVQEEEAVQGQLHSQLLSYIDRLPDLQQQVVRGVYLKQLTHQELADQLDVPLGTIKSRLRLGLQKLRSHLEVDND</sequence>
<dbReference type="Gene3D" id="1.10.10.10">
    <property type="entry name" value="Winged helix-like DNA-binding domain superfamily/Winged helix DNA-binding domain"/>
    <property type="match status" value="1"/>
</dbReference>
<reference evidence="8 9" key="1">
    <citation type="submission" date="2016-05" db="EMBL/GenBank/DDBJ databases">
        <title>Genomic Taxonomy of the Vibrionaceae.</title>
        <authorList>
            <person name="Gomez-Gil B."/>
            <person name="Enciso-Ibarra J."/>
        </authorList>
    </citation>
    <scope>NUCLEOTIDE SEQUENCE [LARGE SCALE GENOMIC DNA]</scope>
    <source>
        <strain evidence="8 9">CAIM 1920</strain>
    </source>
</reference>
<dbReference type="Gene3D" id="1.10.1740.10">
    <property type="match status" value="1"/>
</dbReference>
<evidence type="ECO:0000259" key="6">
    <source>
        <dbReference type="Pfam" id="PF04542"/>
    </source>
</evidence>
<dbReference type="InterPro" id="IPR014284">
    <property type="entry name" value="RNA_pol_sigma-70_dom"/>
</dbReference>
<dbReference type="InterPro" id="IPR039425">
    <property type="entry name" value="RNA_pol_sigma-70-like"/>
</dbReference>
<dbReference type="InterPro" id="IPR013324">
    <property type="entry name" value="RNA_pol_sigma_r3/r4-like"/>
</dbReference>
<gene>
    <name evidence="8" type="ORF">A8L45_04965</name>
</gene>
<dbReference type="STRING" id="1080227.A8L45_04965"/>
<dbReference type="GO" id="GO:0006352">
    <property type="term" value="P:DNA-templated transcription initiation"/>
    <property type="evidence" value="ECO:0007669"/>
    <property type="project" value="InterPro"/>
</dbReference>
<dbReference type="GO" id="GO:0003677">
    <property type="term" value="F:DNA binding"/>
    <property type="evidence" value="ECO:0007669"/>
    <property type="project" value="UniProtKB-KW"/>
</dbReference>
<accession>A0A1C3EPZ8</accession>
<evidence type="ECO:0000313" key="9">
    <source>
        <dbReference type="Proteomes" id="UP000094936"/>
    </source>
</evidence>
<evidence type="ECO:0000256" key="1">
    <source>
        <dbReference type="ARBA" id="ARBA00010641"/>
    </source>
</evidence>
<dbReference type="OrthoDB" id="9784272at2"/>
<keyword evidence="5" id="KW-0804">Transcription</keyword>
<organism evidence="8 9">
    <name type="scientific">Veronia pacifica</name>
    <dbReference type="NCBI Taxonomy" id="1080227"/>
    <lineage>
        <taxon>Bacteria</taxon>
        <taxon>Pseudomonadati</taxon>
        <taxon>Pseudomonadota</taxon>
        <taxon>Gammaproteobacteria</taxon>
        <taxon>Vibrionales</taxon>
        <taxon>Vibrionaceae</taxon>
        <taxon>Veronia</taxon>
    </lineage>
</organism>
<dbReference type="SUPFAM" id="SSF88659">
    <property type="entry name" value="Sigma3 and sigma4 domains of RNA polymerase sigma factors"/>
    <property type="match status" value="1"/>
</dbReference>
<evidence type="ECO:0000256" key="2">
    <source>
        <dbReference type="ARBA" id="ARBA00023015"/>
    </source>
</evidence>
<keyword evidence="3" id="KW-0731">Sigma factor</keyword>
<comment type="caution">
    <text evidence="8">The sequence shown here is derived from an EMBL/GenBank/DDBJ whole genome shotgun (WGS) entry which is preliminary data.</text>
</comment>
<dbReference type="SUPFAM" id="SSF88946">
    <property type="entry name" value="Sigma2 domain of RNA polymerase sigma factors"/>
    <property type="match status" value="1"/>
</dbReference>
<name>A0A1C3EPZ8_9GAMM</name>
<protein>
    <submittedName>
        <fullName evidence="8">RNA polymerase subunit sigma</fullName>
    </submittedName>
</protein>
<dbReference type="InterPro" id="IPR007630">
    <property type="entry name" value="RNA_pol_sigma70_r4"/>
</dbReference>
<dbReference type="PANTHER" id="PTHR43133:SF62">
    <property type="entry name" value="RNA POLYMERASE SIGMA FACTOR SIGZ"/>
    <property type="match status" value="1"/>
</dbReference>
<dbReference type="Proteomes" id="UP000094936">
    <property type="component" value="Unassembled WGS sequence"/>
</dbReference>
<dbReference type="Pfam" id="PF04542">
    <property type="entry name" value="Sigma70_r2"/>
    <property type="match status" value="1"/>
</dbReference>
<feature type="domain" description="RNA polymerase sigma-70 region 4" evidence="7">
    <location>
        <begin position="156"/>
        <end position="203"/>
    </location>
</feature>
<proteinExistence type="inferred from homology"/>
<evidence type="ECO:0000256" key="5">
    <source>
        <dbReference type="ARBA" id="ARBA00023163"/>
    </source>
</evidence>
<dbReference type="InterPro" id="IPR013325">
    <property type="entry name" value="RNA_pol_sigma_r2"/>
</dbReference>
<dbReference type="GO" id="GO:0016987">
    <property type="term" value="F:sigma factor activity"/>
    <property type="evidence" value="ECO:0007669"/>
    <property type="project" value="UniProtKB-KW"/>
</dbReference>
<keyword evidence="4" id="KW-0238">DNA-binding</keyword>
<feature type="domain" description="RNA polymerase sigma-70 region 2" evidence="6">
    <location>
        <begin position="50"/>
        <end position="116"/>
    </location>
</feature>
<dbReference type="EMBL" id="LYBM01000005">
    <property type="protein sequence ID" value="ODA35262.1"/>
    <property type="molecule type" value="Genomic_DNA"/>
</dbReference>
<evidence type="ECO:0000256" key="3">
    <source>
        <dbReference type="ARBA" id="ARBA00023082"/>
    </source>
</evidence>
<dbReference type="AlphaFoldDB" id="A0A1C3EPZ8"/>
<dbReference type="CDD" id="cd06171">
    <property type="entry name" value="Sigma70_r4"/>
    <property type="match status" value="1"/>
</dbReference>
<evidence type="ECO:0000313" key="8">
    <source>
        <dbReference type="EMBL" id="ODA35262.1"/>
    </source>
</evidence>
<keyword evidence="2" id="KW-0805">Transcription regulation</keyword>
<dbReference type="InterPro" id="IPR007627">
    <property type="entry name" value="RNA_pol_sigma70_r2"/>
</dbReference>
<dbReference type="NCBIfam" id="TIGR02937">
    <property type="entry name" value="sigma70-ECF"/>
    <property type="match status" value="1"/>
</dbReference>
<keyword evidence="9" id="KW-1185">Reference proteome</keyword>
<dbReference type="RefSeq" id="WP_068899843.1">
    <property type="nucleotide sequence ID" value="NZ_JBHUIF010000033.1"/>
</dbReference>
<dbReference type="Pfam" id="PF04545">
    <property type="entry name" value="Sigma70_r4"/>
    <property type="match status" value="1"/>
</dbReference>
<comment type="similarity">
    <text evidence="1">Belongs to the sigma-70 factor family. ECF subfamily.</text>
</comment>
<dbReference type="InterPro" id="IPR036388">
    <property type="entry name" value="WH-like_DNA-bd_sf"/>
</dbReference>
<evidence type="ECO:0000259" key="7">
    <source>
        <dbReference type="Pfam" id="PF04545"/>
    </source>
</evidence>